<feature type="compositionally biased region" description="Basic and acidic residues" evidence="9">
    <location>
        <begin position="121"/>
        <end position="130"/>
    </location>
</feature>
<keyword evidence="3" id="KW-0507">mRNA processing</keyword>
<feature type="domain" description="CBF1-interacting co-repressor CIR N-terminal" evidence="10">
    <location>
        <begin position="7"/>
        <end position="43"/>
    </location>
</feature>
<dbReference type="EMBL" id="MTSL01000208">
    <property type="protein sequence ID" value="PJF16697.1"/>
    <property type="molecule type" value="Genomic_DNA"/>
</dbReference>
<evidence type="ECO:0000256" key="8">
    <source>
        <dbReference type="SAM" id="Coils"/>
    </source>
</evidence>
<dbReference type="GO" id="GO:0005684">
    <property type="term" value="C:U2-type spliceosomal complex"/>
    <property type="evidence" value="ECO:0007669"/>
    <property type="project" value="TreeGrafter"/>
</dbReference>
<comment type="subcellular location">
    <subcellularLocation>
        <location evidence="1">Nucleus</location>
    </subcellularLocation>
</comment>
<dbReference type="Proteomes" id="UP000240830">
    <property type="component" value="Unassembled WGS sequence"/>
</dbReference>
<evidence type="ECO:0000256" key="6">
    <source>
        <dbReference type="ARBA" id="ARBA00023187"/>
    </source>
</evidence>
<evidence type="ECO:0000313" key="11">
    <source>
        <dbReference type="EMBL" id="PJF16697.1"/>
    </source>
</evidence>
<evidence type="ECO:0000259" key="10">
    <source>
        <dbReference type="SMART" id="SM01083"/>
    </source>
</evidence>
<evidence type="ECO:0000256" key="1">
    <source>
        <dbReference type="ARBA" id="ARBA00004123"/>
    </source>
</evidence>
<keyword evidence="12" id="KW-1185">Reference proteome</keyword>
<protein>
    <recommendedName>
        <fullName evidence="10">CBF1-interacting co-repressor CIR N-terminal domain-containing protein</fullName>
    </recommendedName>
</protein>
<comment type="caution">
    <text evidence="11">The sequence shown here is derived from an EMBL/GenBank/DDBJ whole genome shotgun (WGS) entry which is preliminary data.</text>
</comment>
<keyword evidence="4" id="KW-0747">Spliceosome</keyword>
<dbReference type="InterPro" id="IPR051376">
    <property type="entry name" value="CWC25_splicing_factor"/>
</dbReference>
<evidence type="ECO:0000256" key="3">
    <source>
        <dbReference type="ARBA" id="ARBA00022664"/>
    </source>
</evidence>
<evidence type="ECO:0000256" key="5">
    <source>
        <dbReference type="ARBA" id="ARBA00023054"/>
    </source>
</evidence>
<dbReference type="PANTHER" id="PTHR16196:SF0">
    <property type="entry name" value="PRE-MRNA-SPLICING FACTOR CWC25 HOMOLOG"/>
    <property type="match status" value="1"/>
</dbReference>
<dbReference type="Pfam" id="PF12542">
    <property type="entry name" value="CWC25"/>
    <property type="match status" value="1"/>
</dbReference>
<keyword evidence="7" id="KW-0539">Nucleus</keyword>
<comment type="similarity">
    <text evidence="2">Belongs to the CWC25 family.</text>
</comment>
<dbReference type="OrthoDB" id="21123at2759"/>
<evidence type="ECO:0000256" key="9">
    <source>
        <dbReference type="SAM" id="MobiDB-lite"/>
    </source>
</evidence>
<evidence type="ECO:0000256" key="4">
    <source>
        <dbReference type="ARBA" id="ARBA00022728"/>
    </source>
</evidence>
<dbReference type="AlphaFoldDB" id="A0A2H9TFZ1"/>
<feature type="coiled-coil region" evidence="8">
    <location>
        <begin position="19"/>
        <end position="62"/>
    </location>
</feature>
<feature type="compositionally biased region" description="Low complexity" evidence="9">
    <location>
        <begin position="110"/>
        <end position="120"/>
    </location>
</feature>
<evidence type="ECO:0000313" key="12">
    <source>
        <dbReference type="Proteomes" id="UP000240830"/>
    </source>
</evidence>
<organism evidence="11 12">
    <name type="scientific">Paramicrosporidium saccamoebae</name>
    <dbReference type="NCBI Taxonomy" id="1246581"/>
    <lineage>
        <taxon>Eukaryota</taxon>
        <taxon>Fungi</taxon>
        <taxon>Fungi incertae sedis</taxon>
        <taxon>Cryptomycota</taxon>
        <taxon>Cryptomycota incertae sedis</taxon>
        <taxon>Paramicrosporidium</taxon>
    </lineage>
</organism>
<dbReference type="STRING" id="1246581.A0A2H9TFZ1"/>
<accession>A0A2H9TFZ1</accession>
<gene>
    <name evidence="11" type="ORF">PSACC_03477</name>
</gene>
<evidence type="ECO:0000256" key="7">
    <source>
        <dbReference type="ARBA" id="ARBA00023242"/>
    </source>
</evidence>
<evidence type="ECO:0000256" key="2">
    <source>
        <dbReference type="ARBA" id="ARBA00006695"/>
    </source>
</evidence>
<name>A0A2H9TFZ1_9FUNG</name>
<feature type="compositionally biased region" description="Basic and acidic residues" evidence="9">
    <location>
        <begin position="87"/>
        <end position="99"/>
    </location>
</feature>
<feature type="compositionally biased region" description="Basic and acidic residues" evidence="9">
    <location>
        <begin position="191"/>
        <end position="202"/>
    </location>
</feature>
<dbReference type="InterPro" id="IPR022209">
    <property type="entry name" value="CWC25"/>
</dbReference>
<feature type="region of interest" description="Disordered" evidence="9">
    <location>
        <begin position="158"/>
        <end position="210"/>
    </location>
</feature>
<feature type="region of interest" description="Disordered" evidence="9">
    <location>
        <begin position="87"/>
        <end position="130"/>
    </location>
</feature>
<dbReference type="InterPro" id="IPR019339">
    <property type="entry name" value="CIR_N_dom"/>
</dbReference>
<keyword evidence="5 8" id="KW-0175">Coiled coil</keyword>
<dbReference type="SMART" id="SM01083">
    <property type="entry name" value="Cir_N"/>
    <property type="match status" value="1"/>
</dbReference>
<sequence>MGGGDLSWHPSTFANLKKLWEAEQANVQESQKLDQLRKEKEAERDADELRKLQEEAGLLRVEWMYSGSSVGATTLTEEFLLGKRRFDQLPPNDLDKSSAFDKISSTKQGLSSSNSLASSSRDIESKLREDPLFTVKMKEREIVRDIYENPLKRAQWEMAARKREAPKPQNDGGSLNDSTRERRRSRSPTSRSRDEKNYDSHYKYRRDRKL</sequence>
<keyword evidence="6" id="KW-0508">mRNA splicing</keyword>
<dbReference type="GO" id="GO:0000398">
    <property type="term" value="P:mRNA splicing, via spliceosome"/>
    <property type="evidence" value="ECO:0007669"/>
    <property type="project" value="TreeGrafter"/>
</dbReference>
<dbReference type="Pfam" id="PF10197">
    <property type="entry name" value="Cir_N"/>
    <property type="match status" value="1"/>
</dbReference>
<dbReference type="PANTHER" id="PTHR16196">
    <property type="entry name" value="CELL CYCLE CONTROL PROTEIN CWF25"/>
    <property type="match status" value="1"/>
</dbReference>
<proteinExistence type="inferred from homology"/>
<reference evidence="11 12" key="1">
    <citation type="submission" date="2016-10" db="EMBL/GenBank/DDBJ databases">
        <title>The genome of Paramicrosporidium saccamoebae is the missing link in understanding Cryptomycota and Microsporidia evolution.</title>
        <authorList>
            <person name="Quandt C.A."/>
            <person name="Beaudet D."/>
            <person name="Corsaro D."/>
            <person name="Michel R."/>
            <person name="Corradi N."/>
            <person name="James T."/>
        </authorList>
    </citation>
    <scope>NUCLEOTIDE SEQUENCE [LARGE SCALE GENOMIC DNA]</scope>
    <source>
        <strain evidence="11 12">KSL3</strain>
    </source>
</reference>